<feature type="region of interest" description="Disordered" evidence="1">
    <location>
        <begin position="186"/>
        <end position="209"/>
    </location>
</feature>
<evidence type="ECO:0000313" key="2">
    <source>
        <dbReference type="EMBL" id="KAK7426905.1"/>
    </source>
</evidence>
<accession>A0ABR1I1J9</accession>
<feature type="region of interest" description="Disordered" evidence="1">
    <location>
        <begin position="1"/>
        <end position="47"/>
    </location>
</feature>
<gene>
    <name evidence="2" type="ORF">QQZ08_006651</name>
</gene>
<evidence type="ECO:0000313" key="3">
    <source>
        <dbReference type="Proteomes" id="UP001498421"/>
    </source>
</evidence>
<sequence>MNYTTKRRSQDISSDEDDEIERIDLPIHIRKSPRRSRFPSSPEKSSNCKFDREAFAEFLANNLPLAFIKPEVKAALISDSNARLDEARRDGFSINDIVIGEDCLPFWPGGNWDPSVESLHSTIQRRLTDLERAKRLGDLVRSNIISKGNRRLDEARQLGVGLDSIFIGNGLLPVWEGEILIGLAPNHEDGRDDETSQNTSNFSTSTSSTCVESASDASTMVMLVDSDTSPSLITSSPINSDSDSDSDSSAETENIVSCPEEDCLYSIDLDNTVHDQAYYSDDEDALNIVHDVEVSGASQEYSLVDLQVYIAHEDDDVCDLPEMEMAINRDAFEHWHEMEEAIDIEISDAMMRCTGEIISIEEVDDEEAARVIAANPDAKMFLSPIPIIDESDEADDSDMTFA</sequence>
<evidence type="ECO:0000256" key="1">
    <source>
        <dbReference type="SAM" id="MobiDB-lite"/>
    </source>
</evidence>
<feature type="compositionally biased region" description="Basic residues" evidence="1">
    <location>
        <begin position="28"/>
        <end position="37"/>
    </location>
</feature>
<proteinExistence type="predicted"/>
<feature type="compositionally biased region" description="Polar residues" evidence="1">
    <location>
        <begin position="229"/>
        <end position="239"/>
    </location>
</feature>
<dbReference type="Proteomes" id="UP001498421">
    <property type="component" value="Unassembled WGS sequence"/>
</dbReference>
<feature type="compositionally biased region" description="Low complexity" evidence="1">
    <location>
        <begin position="196"/>
        <end position="209"/>
    </location>
</feature>
<name>A0ABR1I1J9_9HYPO</name>
<reference evidence="2 3" key="1">
    <citation type="journal article" date="2025" name="Microbiol. Resour. Announc.">
        <title>Draft genome sequences for Neonectria magnoliae and Neonectria punicea, canker pathogens of Liriodendron tulipifera and Acer saccharum in West Virginia.</title>
        <authorList>
            <person name="Petronek H.M."/>
            <person name="Kasson M.T."/>
            <person name="Metheny A.M."/>
            <person name="Stauder C.M."/>
            <person name="Lovett B."/>
            <person name="Lynch S.C."/>
            <person name="Garnas J.R."/>
            <person name="Kasson L.R."/>
            <person name="Stajich J.E."/>
        </authorList>
    </citation>
    <scope>NUCLEOTIDE SEQUENCE [LARGE SCALE GENOMIC DNA]</scope>
    <source>
        <strain evidence="2 3">NRRL 64651</strain>
    </source>
</reference>
<feature type="region of interest" description="Disordered" evidence="1">
    <location>
        <begin position="229"/>
        <end position="255"/>
    </location>
</feature>
<dbReference type="EMBL" id="JAZAVK010000060">
    <property type="protein sequence ID" value="KAK7426905.1"/>
    <property type="molecule type" value="Genomic_DNA"/>
</dbReference>
<organism evidence="2 3">
    <name type="scientific">Neonectria magnoliae</name>
    <dbReference type="NCBI Taxonomy" id="2732573"/>
    <lineage>
        <taxon>Eukaryota</taxon>
        <taxon>Fungi</taxon>
        <taxon>Dikarya</taxon>
        <taxon>Ascomycota</taxon>
        <taxon>Pezizomycotina</taxon>
        <taxon>Sordariomycetes</taxon>
        <taxon>Hypocreomycetidae</taxon>
        <taxon>Hypocreales</taxon>
        <taxon>Nectriaceae</taxon>
        <taxon>Neonectria</taxon>
    </lineage>
</organism>
<protein>
    <submittedName>
        <fullName evidence="2">Uncharacterized protein</fullName>
    </submittedName>
</protein>
<comment type="caution">
    <text evidence="2">The sequence shown here is derived from an EMBL/GenBank/DDBJ whole genome shotgun (WGS) entry which is preliminary data.</text>
</comment>
<keyword evidence="3" id="KW-1185">Reference proteome</keyword>